<evidence type="ECO:0000313" key="2">
    <source>
        <dbReference type="EMBL" id="CAD2175960.1"/>
    </source>
</evidence>
<dbReference type="EMBL" id="CAJEWN010000265">
    <property type="protein sequence ID" value="CAD2175961.1"/>
    <property type="molecule type" value="Genomic_DNA"/>
</dbReference>
<dbReference type="Proteomes" id="UP000580250">
    <property type="component" value="Unassembled WGS sequence"/>
</dbReference>
<keyword evidence="1" id="KW-0472">Membrane</keyword>
<keyword evidence="1" id="KW-1133">Transmembrane helix</keyword>
<name>A0A6V7VLX0_MELEN</name>
<reference evidence="2 4" key="1">
    <citation type="submission" date="2020-08" db="EMBL/GenBank/DDBJ databases">
        <authorList>
            <person name="Koutsovoulos G."/>
            <person name="Danchin GJ E."/>
        </authorList>
    </citation>
    <scope>NUCLEOTIDE SEQUENCE [LARGE SCALE GENOMIC DNA]</scope>
</reference>
<dbReference type="EMBL" id="CAJEWN010000265">
    <property type="protein sequence ID" value="CAD2175960.1"/>
    <property type="molecule type" value="Genomic_DNA"/>
</dbReference>
<evidence type="ECO:0000256" key="1">
    <source>
        <dbReference type="SAM" id="Phobius"/>
    </source>
</evidence>
<evidence type="ECO:0000313" key="4">
    <source>
        <dbReference type="Proteomes" id="UP000580250"/>
    </source>
</evidence>
<evidence type="ECO:0000313" key="3">
    <source>
        <dbReference type="EMBL" id="CAD2175961.1"/>
    </source>
</evidence>
<keyword evidence="1" id="KW-0812">Transmembrane</keyword>
<proteinExistence type="predicted"/>
<dbReference type="AlphaFoldDB" id="A0A6V7VLX0"/>
<protein>
    <submittedName>
        <fullName evidence="2">Uncharacterized protein</fullName>
    </submittedName>
</protein>
<sequence length="46" mass="5279">MNIFVASTIKGNKLMEPEGNLCLKLLFPILMMWILGMKKSIPLMRI</sequence>
<feature type="transmembrane region" description="Helical" evidence="1">
    <location>
        <begin position="21"/>
        <end position="37"/>
    </location>
</feature>
<organism evidence="2 4">
    <name type="scientific">Meloidogyne enterolobii</name>
    <name type="common">Root-knot nematode worm</name>
    <name type="synonym">Meloidogyne mayaguensis</name>
    <dbReference type="NCBI Taxonomy" id="390850"/>
    <lineage>
        <taxon>Eukaryota</taxon>
        <taxon>Metazoa</taxon>
        <taxon>Ecdysozoa</taxon>
        <taxon>Nematoda</taxon>
        <taxon>Chromadorea</taxon>
        <taxon>Rhabditida</taxon>
        <taxon>Tylenchina</taxon>
        <taxon>Tylenchomorpha</taxon>
        <taxon>Tylenchoidea</taxon>
        <taxon>Meloidogynidae</taxon>
        <taxon>Meloidogyninae</taxon>
        <taxon>Meloidogyne</taxon>
    </lineage>
</organism>
<comment type="caution">
    <text evidence="2">The sequence shown here is derived from an EMBL/GenBank/DDBJ whole genome shotgun (WGS) entry which is preliminary data.</text>
</comment>
<gene>
    <name evidence="2" type="ORF">MENT_LOCUS27722</name>
    <name evidence="3" type="ORF">MENT_LOCUS27723</name>
</gene>
<accession>A0A6V7VLX0</accession>